<dbReference type="PROSITE" id="PS51257">
    <property type="entry name" value="PROKAR_LIPOPROTEIN"/>
    <property type="match status" value="1"/>
</dbReference>
<dbReference type="AlphaFoldDB" id="A0A3B0TNM3"/>
<evidence type="ECO:0000313" key="1">
    <source>
        <dbReference type="EMBL" id="VAW10224.1"/>
    </source>
</evidence>
<sequence>MKMFLLGIVVLVLSCNGQKKASMVEDKEDNSTQSDSLVLLVRDSYSGSDLSETLIITNSKALKFFFSQVNKTRKPGIQVPEVDFSKEVVIIHCSGKQGSAALPMLTLLKETDTTLVLGSRFEINKKTNSATVVTSPFCVYKMPLTTKRISVEKGLE</sequence>
<proteinExistence type="predicted"/>
<accession>A0A3B0TNM3</accession>
<name>A0A3B0TNM3_9ZZZZ</name>
<dbReference type="EMBL" id="UOEL01000016">
    <property type="protein sequence ID" value="VAW10224.1"/>
    <property type="molecule type" value="Genomic_DNA"/>
</dbReference>
<protein>
    <submittedName>
        <fullName evidence="1">Uncharacterized protein</fullName>
    </submittedName>
</protein>
<reference evidence="1" key="1">
    <citation type="submission" date="2018-06" db="EMBL/GenBank/DDBJ databases">
        <authorList>
            <person name="Zhirakovskaya E."/>
        </authorList>
    </citation>
    <scope>NUCLEOTIDE SEQUENCE</scope>
</reference>
<organism evidence="1">
    <name type="scientific">hydrothermal vent metagenome</name>
    <dbReference type="NCBI Taxonomy" id="652676"/>
    <lineage>
        <taxon>unclassified sequences</taxon>
        <taxon>metagenomes</taxon>
        <taxon>ecological metagenomes</taxon>
    </lineage>
</organism>
<gene>
    <name evidence="1" type="ORF">MNBD_BACTEROID03-153</name>
</gene>